<gene>
    <name evidence="4" type="ORF">Cci01nite_60510</name>
</gene>
<feature type="compositionally biased region" description="Basic and acidic residues" evidence="3">
    <location>
        <begin position="560"/>
        <end position="569"/>
    </location>
</feature>
<feature type="region of interest" description="Disordered" evidence="3">
    <location>
        <begin position="1"/>
        <end position="26"/>
    </location>
</feature>
<dbReference type="AlphaFoldDB" id="A0A8J3KJ65"/>
<evidence type="ECO:0000256" key="3">
    <source>
        <dbReference type="SAM" id="MobiDB-lite"/>
    </source>
</evidence>
<dbReference type="Pfam" id="PF06500">
    <property type="entry name" value="FrsA-like"/>
    <property type="match status" value="1"/>
</dbReference>
<reference evidence="4 5" key="1">
    <citation type="submission" date="2021-01" db="EMBL/GenBank/DDBJ databases">
        <title>Whole genome shotgun sequence of Catellatospora citrea NBRC 14495.</title>
        <authorList>
            <person name="Komaki H."/>
            <person name="Tamura T."/>
        </authorList>
    </citation>
    <scope>NUCLEOTIDE SEQUENCE [LARGE SCALE GENOMIC DNA]</scope>
    <source>
        <strain evidence="4 5">NBRC 14495</strain>
    </source>
</reference>
<dbReference type="InterPro" id="IPR010520">
    <property type="entry name" value="FrsA-like"/>
</dbReference>
<comment type="similarity">
    <text evidence="1">Belongs to the AB hydrolase superfamily.</text>
</comment>
<comment type="caution">
    <text evidence="4">The sequence shown here is derived from an EMBL/GenBank/DDBJ whole genome shotgun (WGS) entry which is preliminary data.</text>
</comment>
<evidence type="ECO:0008006" key="6">
    <source>
        <dbReference type="Google" id="ProtNLM"/>
    </source>
</evidence>
<feature type="compositionally biased region" description="Basic and acidic residues" evidence="3">
    <location>
        <begin position="522"/>
        <end position="534"/>
    </location>
</feature>
<accession>A0A8J3KJ65</accession>
<dbReference type="PANTHER" id="PTHR22946">
    <property type="entry name" value="DIENELACTONE HYDROLASE DOMAIN-CONTAINING PROTEIN-RELATED"/>
    <property type="match status" value="1"/>
</dbReference>
<feature type="compositionally biased region" description="Polar residues" evidence="3">
    <location>
        <begin position="500"/>
        <end position="511"/>
    </location>
</feature>
<keyword evidence="5" id="KW-1185">Reference proteome</keyword>
<dbReference type="EMBL" id="BONH01000033">
    <property type="protein sequence ID" value="GIG00958.1"/>
    <property type="molecule type" value="Genomic_DNA"/>
</dbReference>
<dbReference type="GO" id="GO:0016787">
    <property type="term" value="F:hydrolase activity"/>
    <property type="evidence" value="ECO:0007669"/>
    <property type="project" value="UniProtKB-KW"/>
</dbReference>
<evidence type="ECO:0000313" key="5">
    <source>
        <dbReference type="Proteomes" id="UP000659904"/>
    </source>
</evidence>
<proteinExistence type="inferred from homology"/>
<evidence type="ECO:0000256" key="2">
    <source>
        <dbReference type="ARBA" id="ARBA00022801"/>
    </source>
</evidence>
<name>A0A8J3KJ65_9ACTN</name>
<feature type="compositionally biased region" description="Pro residues" evidence="3">
    <location>
        <begin position="440"/>
        <end position="453"/>
    </location>
</feature>
<protein>
    <recommendedName>
        <fullName evidence="6">Alpha/beta hydrolase family protein DUF1100</fullName>
    </recommendedName>
</protein>
<dbReference type="Gene3D" id="3.40.50.1820">
    <property type="entry name" value="alpha/beta hydrolase"/>
    <property type="match status" value="1"/>
</dbReference>
<evidence type="ECO:0000313" key="4">
    <source>
        <dbReference type="EMBL" id="GIG00958.1"/>
    </source>
</evidence>
<organism evidence="4 5">
    <name type="scientific">Catellatospora citrea</name>
    <dbReference type="NCBI Taxonomy" id="53366"/>
    <lineage>
        <taxon>Bacteria</taxon>
        <taxon>Bacillati</taxon>
        <taxon>Actinomycetota</taxon>
        <taxon>Actinomycetes</taxon>
        <taxon>Micromonosporales</taxon>
        <taxon>Micromonosporaceae</taxon>
        <taxon>Catellatospora</taxon>
    </lineage>
</organism>
<dbReference type="RefSeq" id="WP_120319262.1">
    <property type="nucleotide sequence ID" value="NZ_BONH01000033.1"/>
</dbReference>
<evidence type="ECO:0000256" key="1">
    <source>
        <dbReference type="ARBA" id="ARBA00008645"/>
    </source>
</evidence>
<feature type="compositionally biased region" description="Polar residues" evidence="3">
    <location>
        <begin position="11"/>
        <end position="25"/>
    </location>
</feature>
<keyword evidence="2" id="KW-0378">Hydrolase</keyword>
<sequence>MDRILADQTRAAGNTVDQHDQSGSTLPPVRRWITERQRWASAIAARGVDWDHPRTVHWNAACGTEAAADFADIRRQARTYAAIAPAFAAAARHREARARTAEAMGDLVTARENYFIAAVHWSAAQWPGHADDAADRARHERKRACYSRYAELADHHVEAVWIPFPGTHRGSLPAWLHLPPGYTGGRIPVAVVVPDLDSCKEATVALHGDRFLSRGFAVLAMEGPGQYECAMLGTHFSLPAWAQVGPACLDWLAGRPEIDPAQVVLTGSGFGSFAATIVAANEPRFRACAVMEVCHEPGWTTVFEEASPTHKMRFMYMTGHTDEAEFDRFTRTLTWQGHAERLRMPYLAVAGEDDELSPVDWTRDLLDAVQGPRQLVVYQDSPHHIGGVPSARLGPSPSILVADWLAARVRGEAFPSEQWIIDADGRINRGPMPAVEPVEPSEPPRPSPLPMPSASPNGSKPVPPPSADGSKPVPAASPNGSEPVASASGNGFTPVPSAPPNGSGTVPSASGNGSGAVPPSPDRAEPELSVDRAAKPSGRGRGSRKKGGQPPAADHPQPPVRHEPADPKRSRGRSKVPRGSSS</sequence>
<dbReference type="InterPro" id="IPR050261">
    <property type="entry name" value="FrsA_esterase"/>
</dbReference>
<feature type="region of interest" description="Disordered" evidence="3">
    <location>
        <begin position="425"/>
        <end position="582"/>
    </location>
</feature>
<dbReference type="InterPro" id="IPR029058">
    <property type="entry name" value="AB_hydrolase_fold"/>
</dbReference>
<dbReference type="Proteomes" id="UP000659904">
    <property type="component" value="Unassembled WGS sequence"/>
</dbReference>
<dbReference type="SUPFAM" id="SSF53474">
    <property type="entry name" value="alpha/beta-Hydrolases"/>
    <property type="match status" value="1"/>
</dbReference>
<dbReference type="PANTHER" id="PTHR22946:SF12">
    <property type="entry name" value="CONIDIAL PIGMENT BIOSYNTHESIS PROTEIN AYG1 (AFU_ORTHOLOGUE AFUA_2G17550)"/>
    <property type="match status" value="1"/>
</dbReference>